<evidence type="ECO:0000259" key="1">
    <source>
        <dbReference type="Pfam" id="PF00534"/>
    </source>
</evidence>
<dbReference type="InterPro" id="IPR050194">
    <property type="entry name" value="Glycosyltransferase_grp1"/>
</dbReference>
<feature type="domain" description="Glycosyltransferase subfamily 4-like N-terminal" evidence="2">
    <location>
        <begin position="19"/>
        <end position="165"/>
    </location>
</feature>
<dbReference type="SUPFAM" id="SSF53756">
    <property type="entry name" value="UDP-Glycosyltransferase/glycogen phosphorylase"/>
    <property type="match status" value="1"/>
</dbReference>
<dbReference type="Proteomes" id="UP000315399">
    <property type="component" value="Unassembled WGS sequence"/>
</dbReference>
<dbReference type="Pfam" id="PF00534">
    <property type="entry name" value="Glycos_transf_1"/>
    <property type="match status" value="1"/>
</dbReference>
<dbReference type="CDD" id="cd03801">
    <property type="entry name" value="GT4_PimA-like"/>
    <property type="match status" value="1"/>
</dbReference>
<protein>
    <submittedName>
        <fullName evidence="3">Glycosyltransferase family 1 protein</fullName>
    </submittedName>
</protein>
<sequence>MAIQLKILYVSQSFFPSTGGVSYYLIWLSRKLREKGHEAVFVNLRTSKTPPEEQIEGFKVYRVPRAKSFPEDMVREYTEFKELILKVFHGKDIPIDRLYNKHVYGFNGYMGVNLYFQERVREVYEKERPDIVHIHDFQLMPLGWLLRGLKVPMPFTWHIPFTEDVEAGWRSFVVGYLKEYTNSIFSTKPYVNCALKSGLSWSKVTCIPPFIEVEDTDIDFRKTYNIAEDEKLILCVARIDRLKGQNILMEAASRLKMKFKLVFVGNGSLSKEVLKVKDKEEYYKELQRMVSSKNLNGKVIFTGAIKRELLMAAYKASDVVVLPSIQEGFGLAITEGMAFGKPVIGTSVGGIPAQIWPGVNGFLVPPEDPNSLAEALEYILLNERCARMMGNESKKIYDELFSAERGARDHIALYKRLLGEAV</sequence>
<dbReference type="Gene3D" id="3.40.50.2000">
    <property type="entry name" value="Glycogen Phosphorylase B"/>
    <property type="match status" value="2"/>
</dbReference>
<accession>A0A523BDL9</accession>
<evidence type="ECO:0000313" key="4">
    <source>
        <dbReference type="Proteomes" id="UP000315399"/>
    </source>
</evidence>
<dbReference type="PANTHER" id="PTHR45947:SF3">
    <property type="entry name" value="SULFOQUINOVOSYL TRANSFERASE SQD2"/>
    <property type="match status" value="1"/>
</dbReference>
<dbReference type="GO" id="GO:0016757">
    <property type="term" value="F:glycosyltransferase activity"/>
    <property type="evidence" value="ECO:0007669"/>
    <property type="project" value="InterPro"/>
</dbReference>
<feature type="domain" description="Glycosyl transferase family 1" evidence="1">
    <location>
        <begin position="220"/>
        <end position="395"/>
    </location>
</feature>
<dbReference type="PANTHER" id="PTHR45947">
    <property type="entry name" value="SULFOQUINOVOSYL TRANSFERASE SQD2"/>
    <property type="match status" value="1"/>
</dbReference>
<organism evidence="3 4">
    <name type="scientific">Thermoproteota archaeon</name>
    <dbReference type="NCBI Taxonomy" id="2056631"/>
    <lineage>
        <taxon>Archaea</taxon>
        <taxon>Thermoproteota</taxon>
    </lineage>
</organism>
<name>A0A523BDL9_9CREN</name>
<evidence type="ECO:0000313" key="3">
    <source>
        <dbReference type="EMBL" id="TDA38560.1"/>
    </source>
</evidence>
<evidence type="ECO:0000259" key="2">
    <source>
        <dbReference type="Pfam" id="PF13579"/>
    </source>
</evidence>
<dbReference type="EMBL" id="QNVH01000035">
    <property type="protein sequence ID" value="TDA38560.1"/>
    <property type="molecule type" value="Genomic_DNA"/>
</dbReference>
<dbReference type="InterPro" id="IPR001296">
    <property type="entry name" value="Glyco_trans_1"/>
</dbReference>
<dbReference type="InterPro" id="IPR028098">
    <property type="entry name" value="Glyco_trans_4-like_N"/>
</dbReference>
<dbReference type="AlphaFoldDB" id="A0A523BDL9"/>
<comment type="caution">
    <text evidence="3">The sequence shown here is derived from an EMBL/GenBank/DDBJ whole genome shotgun (WGS) entry which is preliminary data.</text>
</comment>
<reference evidence="3 4" key="1">
    <citation type="journal article" date="2019" name="Nat. Microbiol.">
        <title>Expanding anaerobic alkane metabolism in the domain of Archaea.</title>
        <authorList>
            <person name="Wang Y."/>
            <person name="Wegener G."/>
            <person name="Hou J."/>
            <person name="Wang F."/>
            <person name="Xiao X."/>
        </authorList>
    </citation>
    <scope>NUCLEOTIDE SEQUENCE [LARGE SCALE GENOMIC DNA]</scope>
    <source>
        <strain evidence="3">WYZ-LMO10</strain>
    </source>
</reference>
<proteinExistence type="predicted"/>
<gene>
    <name evidence="3" type="ORF">DSO08_04065</name>
</gene>
<dbReference type="Pfam" id="PF13579">
    <property type="entry name" value="Glyco_trans_4_4"/>
    <property type="match status" value="1"/>
</dbReference>